<sequence>MNWTHLLSNTTLMPPRLWRGLCWNLVLAAGTVTQALGMVVTVSPRIPSNCTQTLRASLSLSSGQSWSPTLFASRLLLTTLLQRTLKSSAFIVWQ</sequence>
<evidence type="ECO:0000313" key="3">
    <source>
        <dbReference type="Proteomes" id="UP000204095"/>
    </source>
</evidence>
<dbReference type="RefSeq" id="YP_001426345.1">
    <property type="nucleotide sequence ID" value="NC_008603.1"/>
</dbReference>
<dbReference type="GeneID" id="5469892"/>
<dbReference type="Proteomes" id="UP000204095">
    <property type="component" value="Segment"/>
</dbReference>
<organism evidence="2 3">
    <name type="scientific">Paramecium bursaria Chlorella virus FR483</name>
    <name type="common">PBCV-FR483</name>
    <dbReference type="NCBI Taxonomy" id="399781"/>
    <lineage>
        <taxon>Viruses</taxon>
        <taxon>Varidnaviria</taxon>
        <taxon>Bamfordvirae</taxon>
        <taxon>Nucleocytoviricota</taxon>
        <taxon>Megaviricetes</taxon>
        <taxon>Algavirales</taxon>
        <taxon>Phycodnaviridae</taxon>
        <taxon>Chlorovirus</taxon>
        <taxon>Chlorovirus conductrix</taxon>
        <taxon>Paramecium bursaria Chlorella virus A1</taxon>
    </lineage>
</organism>
<gene>
    <name evidence="2" type="primary">n713L</name>
    <name evidence="2" type="ORF">FR483_n713L</name>
</gene>
<evidence type="ECO:0000256" key="1">
    <source>
        <dbReference type="SAM" id="Phobius"/>
    </source>
</evidence>
<name>A7J867_PBCVF</name>
<organismHost>
    <name type="scientific">Paramecium bursaria</name>
    <dbReference type="NCBI Taxonomy" id="74790"/>
</organismHost>
<feature type="transmembrane region" description="Helical" evidence="1">
    <location>
        <begin position="21"/>
        <end position="42"/>
    </location>
</feature>
<proteinExistence type="predicted"/>
<reference evidence="2 3" key="1">
    <citation type="journal article" date="2007" name="Virology">
        <title>Sequence and annotation of the 314-kb MT325 and the 321-kb FR483 viruses that infect Chlorella Pbi.</title>
        <authorList>
            <person name="Fitzgerald L.A."/>
            <person name="Graves M.V."/>
            <person name="Li X."/>
            <person name="Feldblyum T."/>
            <person name="Hartigan J."/>
            <person name="Van Etten J.L."/>
        </authorList>
    </citation>
    <scope>NUCLEOTIDE SEQUENCE [LARGE SCALE GENOMIC DNA]</scope>
    <source>
        <strain evidence="2 3">FR483</strain>
    </source>
</reference>
<keyword evidence="1" id="KW-0812">Transmembrane</keyword>
<dbReference type="EMBL" id="DQ890022">
    <property type="protein sequence ID" value="ABT15998.1"/>
    <property type="molecule type" value="Genomic_DNA"/>
</dbReference>
<accession>A7J867</accession>
<dbReference type="KEGG" id="vg:5469892"/>
<evidence type="ECO:0000313" key="2">
    <source>
        <dbReference type="EMBL" id="ABT15998.1"/>
    </source>
</evidence>
<protein>
    <submittedName>
        <fullName evidence="2">Uncharacterized protein n713L</fullName>
    </submittedName>
</protein>
<keyword evidence="1" id="KW-1133">Transmembrane helix</keyword>
<keyword evidence="1" id="KW-0472">Membrane</keyword>